<accession>A0A499UU31</accession>
<feature type="region of interest" description="Disordered" evidence="1">
    <location>
        <begin position="82"/>
        <end position="121"/>
    </location>
</feature>
<evidence type="ECO:0000313" key="3">
    <source>
        <dbReference type="Proteomes" id="UP000463951"/>
    </source>
</evidence>
<evidence type="ECO:0000256" key="1">
    <source>
        <dbReference type="SAM" id="MobiDB-lite"/>
    </source>
</evidence>
<name>A0A499UU31_9ACTN</name>
<sequence>MLATAAFVAGAAVLHDGAGQEIQRLAYRLASHAGGPQDRQDFTGIDNRRHRSECQAPPAVVALVVQQGPGSLARSYPERCEPCTRTLHESPPPPTTDGPMGTVPNPPAMDACSHRGGRYGA</sequence>
<dbReference type="AlphaFoldDB" id="A0A499UU31"/>
<protein>
    <submittedName>
        <fullName evidence="2">Uncharacterized protein</fullName>
    </submittedName>
</protein>
<gene>
    <name evidence="2" type="ORF">SSPO_000950</name>
</gene>
<proteinExistence type="predicted"/>
<reference evidence="2 3" key="1">
    <citation type="journal article" date="2020" name="Int. J. Syst. Evol. Microbiol.">
        <title>Reclassification of Streptomyces castelarensis and Streptomyces sporoclivatus as later heterotypic synonyms of Streptomyces antimycoticus.</title>
        <authorList>
            <person name="Komaki H."/>
            <person name="Tamura T."/>
        </authorList>
    </citation>
    <scope>NUCLEOTIDE SEQUENCE [LARGE SCALE GENOMIC DNA]</scope>
    <source>
        <strain evidence="2 3">NBRC 100767</strain>
    </source>
</reference>
<dbReference type="Proteomes" id="UP000463951">
    <property type="component" value="Chromosome"/>
</dbReference>
<dbReference type="EMBL" id="AP019620">
    <property type="protein sequence ID" value="BBJ37377.1"/>
    <property type="molecule type" value="Genomic_DNA"/>
</dbReference>
<evidence type="ECO:0000313" key="2">
    <source>
        <dbReference type="EMBL" id="BBJ37377.1"/>
    </source>
</evidence>
<organism evidence="2 3">
    <name type="scientific">Streptomyces antimycoticus</name>
    <dbReference type="NCBI Taxonomy" id="68175"/>
    <lineage>
        <taxon>Bacteria</taxon>
        <taxon>Bacillati</taxon>
        <taxon>Actinomycetota</taxon>
        <taxon>Actinomycetes</taxon>
        <taxon>Kitasatosporales</taxon>
        <taxon>Streptomycetaceae</taxon>
        <taxon>Streptomyces</taxon>
        <taxon>Streptomyces violaceusniger group</taxon>
    </lineage>
</organism>